<dbReference type="EMBL" id="AP019799">
    <property type="protein sequence ID" value="BBL91974.1"/>
    <property type="molecule type" value="Genomic_DNA"/>
</dbReference>
<name>A0A510IDT5_9VIBR</name>
<protein>
    <submittedName>
        <fullName evidence="2">SAM-dependent methyltransferase</fullName>
    </submittedName>
</protein>
<feature type="domain" description="Methyltransferase" evidence="1">
    <location>
        <begin position="54"/>
        <end position="141"/>
    </location>
</feature>
<dbReference type="Proteomes" id="UP000315115">
    <property type="component" value="Chromosome 2"/>
</dbReference>
<accession>A0A510IDT5</accession>
<dbReference type="GO" id="GO:0008168">
    <property type="term" value="F:methyltransferase activity"/>
    <property type="evidence" value="ECO:0007669"/>
    <property type="project" value="UniProtKB-KW"/>
</dbReference>
<sequence length="207" mass="23863">MKFLDKLRISHYHHKREKQFDGEHSQILGWQDLNSQISRFEALCGDFCFRDRSILDVGCGYGDLLAYLESTERFPRAYTGVDLKRSFVSAAKKREFLTKSTFLKGDFSKMILRKHDFVFASGSLNYQTSNANHTVEMISKMYDLANVACVFNLLDQEKLPAMKLLASHNKEGVLRYCRLLCPESYLIEGYSDHDFTVVMIKKAESVS</sequence>
<reference evidence="3" key="1">
    <citation type="submission" date="2019-07" db="EMBL/GenBank/DDBJ databases">
        <title>Complete Genome Sequences of Vibrion rotiferianus strain AM7.</title>
        <authorList>
            <person name="Miyazaki K."/>
            <person name="Wiseschart A."/>
            <person name="Pootanakit K."/>
            <person name="Ishimori K."/>
            <person name="Kitahara K."/>
        </authorList>
    </citation>
    <scope>NUCLEOTIDE SEQUENCE [LARGE SCALE GENOMIC DNA]</scope>
    <source>
        <strain evidence="3">AM7</strain>
    </source>
</reference>
<dbReference type="Pfam" id="PF13649">
    <property type="entry name" value="Methyltransf_25"/>
    <property type="match status" value="1"/>
</dbReference>
<keyword evidence="2" id="KW-0489">Methyltransferase</keyword>
<dbReference type="SUPFAM" id="SSF53335">
    <property type="entry name" value="S-adenosyl-L-methionine-dependent methyltransferases"/>
    <property type="match status" value="1"/>
</dbReference>
<evidence type="ECO:0000313" key="3">
    <source>
        <dbReference type="Proteomes" id="UP000315115"/>
    </source>
</evidence>
<dbReference type="GO" id="GO:0032259">
    <property type="term" value="P:methylation"/>
    <property type="evidence" value="ECO:0007669"/>
    <property type="project" value="UniProtKB-KW"/>
</dbReference>
<dbReference type="InterPro" id="IPR029063">
    <property type="entry name" value="SAM-dependent_MTases_sf"/>
</dbReference>
<organism evidence="2 3">
    <name type="scientific">Vibrio rotiferianus</name>
    <dbReference type="NCBI Taxonomy" id="190895"/>
    <lineage>
        <taxon>Bacteria</taxon>
        <taxon>Pseudomonadati</taxon>
        <taxon>Pseudomonadota</taxon>
        <taxon>Gammaproteobacteria</taxon>
        <taxon>Vibrionales</taxon>
        <taxon>Vibrionaceae</taxon>
        <taxon>Vibrio</taxon>
    </lineage>
</organism>
<evidence type="ECO:0000259" key="1">
    <source>
        <dbReference type="Pfam" id="PF13649"/>
    </source>
</evidence>
<dbReference type="CDD" id="cd02440">
    <property type="entry name" value="AdoMet_MTases"/>
    <property type="match status" value="1"/>
</dbReference>
<gene>
    <name evidence="2" type="ORF">VroAM7_46270</name>
</gene>
<evidence type="ECO:0000313" key="2">
    <source>
        <dbReference type="EMBL" id="BBL91974.1"/>
    </source>
</evidence>
<dbReference type="RefSeq" id="WP_143694114.1">
    <property type="nucleotide sequence ID" value="NZ_AP019799.1"/>
</dbReference>
<dbReference type="AlphaFoldDB" id="A0A510IDT5"/>
<dbReference type="Gene3D" id="3.40.50.150">
    <property type="entry name" value="Vaccinia Virus protein VP39"/>
    <property type="match status" value="1"/>
</dbReference>
<proteinExistence type="predicted"/>
<keyword evidence="2" id="KW-0808">Transferase</keyword>
<dbReference type="InterPro" id="IPR041698">
    <property type="entry name" value="Methyltransf_25"/>
</dbReference>